<keyword evidence="7 10" id="KW-0067">ATP-binding</keyword>
<sequence>MDSAGDGGPRSAQSVVVAREPVLHLHHRTRASVKTAETHRGPSQGPHLKKLSEDSLTKQPEEVFDVLEKLGEGSYGCVFKANYKETGEIVAIKQVPVESDLQEIIKEIAIMQQCNSPHVVRYYGSYFKNTDLWIVMEYCGAGSVSDIIRIRNKTLTEDEIATIVQSTLKGLEYLHFMRKIHRDIKAGNILLNTEGQAKLADFGVAGQLTDTMAKRNTVIGTPFWMAPEVIQEIGYNCVADIWTVGVCAVSLGFLQCLVKNPETRATATQLLQHKFIKSAKPNSILRALIADAMEIKLKRQEEAEQREQDADDDDNSDEDEVDQGTMVRAGTGDSGTIRAAGSLTGSLGSTAGTMIEHEDTGTLQSQLGTMVINSKDDDDGDDDDEENAGTMKRRDETIQPAKPSFLEYFEQKEKEANSHNDGGGRGQNNADNRKLPGEGDLEVISTWSVEELRGKLASLDPQMEQEIEEIRQRYQAKRQPILDAIEAKKRRQQNF</sequence>
<dbReference type="PANTHER" id="PTHR48012">
    <property type="entry name" value="STERILE20-LIKE KINASE, ISOFORM B-RELATED"/>
    <property type="match status" value="1"/>
</dbReference>
<dbReference type="InterPro" id="IPR050629">
    <property type="entry name" value="STE20/SPS1-PAK"/>
</dbReference>
<dbReference type="Pfam" id="PF11629">
    <property type="entry name" value="Mst1_SARAH"/>
    <property type="match status" value="1"/>
</dbReference>
<feature type="compositionally biased region" description="Acidic residues" evidence="11">
    <location>
        <begin position="376"/>
        <end position="387"/>
    </location>
</feature>
<dbReference type="FunFam" id="1.10.287.4270:FF:000004">
    <property type="entry name" value="Serine/threonine-protein kinase 3/4"/>
    <property type="match status" value="1"/>
</dbReference>
<keyword evidence="15" id="KW-1185">Reference proteome</keyword>
<name>A0A3Q0RYC5_AMPCI</name>
<evidence type="ECO:0000256" key="9">
    <source>
        <dbReference type="ARBA" id="ARBA00048977"/>
    </source>
</evidence>
<evidence type="ECO:0000256" key="2">
    <source>
        <dbReference type="ARBA" id="ARBA00012513"/>
    </source>
</evidence>
<keyword evidence="6" id="KW-0418">Kinase</keyword>
<dbReference type="InterPro" id="IPR011524">
    <property type="entry name" value="SARAH_dom"/>
</dbReference>
<dbReference type="Pfam" id="PF00069">
    <property type="entry name" value="Pkinase"/>
    <property type="match status" value="1"/>
</dbReference>
<dbReference type="GO" id="GO:0005737">
    <property type="term" value="C:cytoplasm"/>
    <property type="evidence" value="ECO:0007669"/>
    <property type="project" value="TreeGrafter"/>
</dbReference>
<evidence type="ECO:0000259" key="13">
    <source>
        <dbReference type="PROSITE" id="PS50951"/>
    </source>
</evidence>
<dbReference type="EC" id="2.7.11.1" evidence="2"/>
<feature type="region of interest" description="Disordered" evidence="11">
    <location>
        <begin position="413"/>
        <end position="439"/>
    </location>
</feature>
<dbReference type="GeneTree" id="ENSGT00940000154984"/>
<comment type="catalytic activity">
    <reaction evidence="9">
        <text>L-seryl-[protein] + ATP = O-phospho-L-seryl-[protein] + ADP + H(+)</text>
        <dbReference type="Rhea" id="RHEA:17989"/>
        <dbReference type="Rhea" id="RHEA-COMP:9863"/>
        <dbReference type="Rhea" id="RHEA-COMP:11604"/>
        <dbReference type="ChEBI" id="CHEBI:15378"/>
        <dbReference type="ChEBI" id="CHEBI:29999"/>
        <dbReference type="ChEBI" id="CHEBI:30616"/>
        <dbReference type="ChEBI" id="CHEBI:83421"/>
        <dbReference type="ChEBI" id="CHEBI:456216"/>
        <dbReference type="EC" id="2.7.11.1"/>
    </reaction>
    <physiologicalReaction direction="left-to-right" evidence="9">
        <dbReference type="Rhea" id="RHEA:17990"/>
    </physiologicalReaction>
</comment>
<feature type="region of interest" description="Disordered" evidence="11">
    <location>
        <begin position="27"/>
        <end position="54"/>
    </location>
</feature>
<feature type="domain" description="Protein kinase" evidence="12">
    <location>
        <begin position="64"/>
        <end position="482"/>
    </location>
</feature>
<dbReference type="PROSITE" id="PS00107">
    <property type="entry name" value="PROTEIN_KINASE_ATP"/>
    <property type="match status" value="1"/>
</dbReference>
<dbReference type="InterPro" id="IPR011009">
    <property type="entry name" value="Kinase-like_dom_sf"/>
</dbReference>
<feature type="region of interest" description="Disordered" evidence="11">
    <location>
        <begin position="372"/>
        <end position="401"/>
    </location>
</feature>
<dbReference type="SMART" id="SM00220">
    <property type="entry name" value="S_TKc"/>
    <property type="match status" value="1"/>
</dbReference>
<dbReference type="SUPFAM" id="SSF56112">
    <property type="entry name" value="Protein kinase-like (PK-like)"/>
    <property type="match status" value="1"/>
</dbReference>
<dbReference type="GO" id="GO:0004674">
    <property type="term" value="F:protein serine/threonine kinase activity"/>
    <property type="evidence" value="ECO:0007669"/>
    <property type="project" value="UniProtKB-KW"/>
</dbReference>
<dbReference type="GO" id="GO:0007165">
    <property type="term" value="P:signal transduction"/>
    <property type="evidence" value="ECO:0007669"/>
    <property type="project" value="InterPro"/>
</dbReference>
<evidence type="ECO:0000259" key="12">
    <source>
        <dbReference type="PROSITE" id="PS50011"/>
    </source>
</evidence>
<dbReference type="InterPro" id="IPR024205">
    <property type="entry name" value="Mst1_2_SARAH_domain"/>
</dbReference>
<proteinExistence type="inferred from homology"/>
<dbReference type="PANTHER" id="PTHR48012:SF10">
    <property type="entry name" value="FI20177P1"/>
    <property type="match status" value="1"/>
</dbReference>
<evidence type="ECO:0000256" key="3">
    <source>
        <dbReference type="ARBA" id="ARBA00022527"/>
    </source>
</evidence>
<keyword evidence="4" id="KW-0808">Transferase</keyword>
<dbReference type="FunFam" id="4.10.170.10:FF:000002">
    <property type="entry name" value="serine/threonine-protein kinase 3"/>
    <property type="match status" value="1"/>
</dbReference>
<keyword evidence="5 10" id="KW-0547">Nucleotide-binding</keyword>
<evidence type="ECO:0000256" key="11">
    <source>
        <dbReference type="SAM" id="MobiDB-lite"/>
    </source>
</evidence>
<dbReference type="STRING" id="61819.ENSACIP00000013305"/>
<dbReference type="Proteomes" id="UP000261340">
    <property type="component" value="Unplaced"/>
</dbReference>
<dbReference type="CDD" id="cd21887">
    <property type="entry name" value="SARAH_MST1"/>
    <property type="match status" value="1"/>
</dbReference>
<evidence type="ECO:0000256" key="7">
    <source>
        <dbReference type="ARBA" id="ARBA00022840"/>
    </source>
</evidence>
<accession>A0A3Q0RYC5</accession>
<dbReference type="GO" id="GO:0005524">
    <property type="term" value="F:ATP binding"/>
    <property type="evidence" value="ECO:0007669"/>
    <property type="project" value="UniProtKB-UniRule"/>
</dbReference>
<evidence type="ECO:0000256" key="10">
    <source>
        <dbReference type="PROSITE-ProRule" id="PRU10141"/>
    </source>
</evidence>
<protein>
    <recommendedName>
        <fullName evidence="2">non-specific serine/threonine protein kinase</fullName>
        <ecNumber evidence="2">2.7.11.1</ecNumber>
    </recommendedName>
</protein>
<reference evidence="14" key="2">
    <citation type="submission" date="2025-09" db="UniProtKB">
        <authorList>
            <consortium name="Ensembl"/>
        </authorList>
    </citation>
    <scope>IDENTIFICATION</scope>
</reference>
<dbReference type="GO" id="GO:1902531">
    <property type="term" value="P:regulation of intracellular signal transduction"/>
    <property type="evidence" value="ECO:0007669"/>
    <property type="project" value="UniProtKB-ARBA"/>
</dbReference>
<keyword evidence="3" id="KW-0723">Serine/threonine-protein kinase</keyword>
<dbReference type="Gene3D" id="1.10.510.10">
    <property type="entry name" value="Transferase(Phosphotransferase) domain 1"/>
    <property type="match status" value="1"/>
</dbReference>
<dbReference type="PROSITE" id="PS50951">
    <property type="entry name" value="SARAH"/>
    <property type="match status" value="1"/>
</dbReference>
<reference evidence="14" key="1">
    <citation type="submission" date="2025-08" db="UniProtKB">
        <authorList>
            <consortium name="Ensembl"/>
        </authorList>
    </citation>
    <scope>IDENTIFICATION</scope>
</reference>
<evidence type="ECO:0000256" key="5">
    <source>
        <dbReference type="ARBA" id="ARBA00022741"/>
    </source>
</evidence>
<evidence type="ECO:0000313" key="14">
    <source>
        <dbReference type="Ensembl" id="ENSACIP00000013305.1"/>
    </source>
</evidence>
<feature type="domain" description="SARAH" evidence="13">
    <location>
        <begin position="441"/>
        <end position="488"/>
    </location>
</feature>
<dbReference type="Ensembl" id="ENSACIT00000013671.1">
    <property type="protein sequence ID" value="ENSACIP00000013305.1"/>
    <property type="gene ID" value="ENSACIG00000010345.1"/>
</dbReference>
<dbReference type="PROSITE" id="PS50011">
    <property type="entry name" value="PROTEIN_KINASE_DOM"/>
    <property type="match status" value="1"/>
</dbReference>
<dbReference type="AlphaFoldDB" id="A0A3Q0RYC5"/>
<comment type="similarity">
    <text evidence="1">Belongs to the protein kinase superfamily. STE Ser/Thr protein kinase family. STE20 subfamily.</text>
</comment>
<organism evidence="14 15">
    <name type="scientific">Amphilophus citrinellus</name>
    <name type="common">Midas cichlid</name>
    <name type="synonym">Cichlasoma citrinellum</name>
    <dbReference type="NCBI Taxonomy" id="61819"/>
    <lineage>
        <taxon>Eukaryota</taxon>
        <taxon>Metazoa</taxon>
        <taxon>Chordata</taxon>
        <taxon>Craniata</taxon>
        <taxon>Vertebrata</taxon>
        <taxon>Euteleostomi</taxon>
        <taxon>Actinopterygii</taxon>
        <taxon>Neopterygii</taxon>
        <taxon>Teleostei</taxon>
        <taxon>Neoteleostei</taxon>
        <taxon>Acanthomorphata</taxon>
        <taxon>Ovalentaria</taxon>
        <taxon>Cichlomorphae</taxon>
        <taxon>Cichliformes</taxon>
        <taxon>Cichlidae</taxon>
        <taxon>New World cichlids</taxon>
        <taxon>Cichlasomatinae</taxon>
        <taxon>Heroini</taxon>
        <taxon>Amphilophus</taxon>
    </lineage>
</organism>
<dbReference type="Gene3D" id="1.10.287.4270">
    <property type="match status" value="2"/>
</dbReference>
<comment type="catalytic activity">
    <reaction evidence="8">
        <text>L-threonyl-[protein] + ATP = O-phospho-L-threonyl-[protein] + ADP + H(+)</text>
        <dbReference type="Rhea" id="RHEA:46608"/>
        <dbReference type="Rhea" id="RHEA-COMP:11060"/>
        <dbReference type="Rhea" id="RHEA-COMP:11605"/>
        <dbReference type="ChEBI" id="CHEBI:15378"/>
        <dbReference type="ChEBI" id="CHEBI:30013"/>
        <dbReference type="ChEBI" id="CHEBI:30616"/>
        <dbReference type="ChEBI" id="CHEBI:61977"/>
        <dbReference type="ChEBI" id="CHEBI:456216"/>
        <dbReference type="EC" id="2.7.11.1"/>
    </reaction>
    <physiologicalReaction direction="left-to-right" evidence="8">
        <dbReference type="Rhea" id="RHEA:46609"/>
    </physiologicalReaction>
</comment>
<evidence type="ECO:0000256" key="8">
    <source>
        <dbReference type="ARBA" id="ARBA00048659"/>
    </source>
</evidence>
<evidence type="ECO:0000256" key="4">
    <source>
        <dbReference type="ARBA" id="ARBA00022679"/>
    </source>
</evidence>
<feature type="compositionally biased region" description="Basic and acidic residues" evidence="11">
    <location>
        <begin position="299"/>
        <end position="308"/>
    </location>
</feature>
<dbReference type="InterPro" id="IPR017441">
    <property type="entry name" value="Protein_kinase_ATP_BS"/>
</dbReference>
<dbReference type="InterPro" id="IPR000719">
    <property type="entry name" value="Prot_kinase_dom"/>
</dbReference>
<feature type="region of interest" description="Disordered" evidence="11">
    <location>
        <begin position="299"/>
        <end position="352"/>
    </location>
</feature>
<dbReference type="FunFam" id="3.30.200.20:FF:000040">
    <property type="entry name" value="Dual specificity mitogen-activated protein kinase kinase"/>
    <property type="match status" value="1"/>
</dbReference>
<feature type="compositionally biased region" description="Acidic residues" evidence="11">
    <location>
        <begin position="309"/>
        <end position="322"/>
    </location>
</feature>
<feature type="binding site" evidence="10">
    <location>
        <position position="93"/>
    </location>
    <ligand>
        <name>ATP</name>
        <dbReference type="ChEBI" id="CHEBI:30616"/>
    </ligand>
</feature>
<dbReference type="OMA" id="QCDSLHV"/>
<feature type="compositionally biased region" description="Low complexity" evidence="11">
    <location>
        <begin position="339"/>
        <end position="352"/>
    </location>
</feature>
<evidence type="ECO:0000256" key="6">
    <source>
        <dbReference type="ARBA" id="ARBA00022777"/>
    </source>
</evidence>
<evidence type="ECO:0000313" key="15">
    <source>
        <dbReference type="Proteomes" id="UP000261340"/>
    </source>
</evidence>
<evidence type="ECO:0000256" key="1">
    <source>
        <dbReference type="ARBA" id="ARBA00008874"/>
    </source>
</evidence>